<keyword evidence="2" id="KW-0812">Transmembrane</keyword>
<keyword evidence="2" id="KW-0472">Membrane</keyword>
<gene>
    <name evidence="3" type="ORF">METZ01_LOCUS274487</name>
</gene>
<keyword evidence="2" id="KW-1133">Transmembrane helix</keyword>
<evidence type="ECO:0000313" key="3">
    <source>
        <dbReference type="EMBL" id="SVC21633.1"/>
    </source>
</evidence>
<feature type="transmembrane region" description="Helical" evidence="2">
    <location>
        <begin position="33"/>
        <end position="52"/>
    </location>
</feature>
<protein>
    <submittedName>
        <fullName evidence="3">Uncharacterized protein</fullName>
    </submittedName>
</protein>
<organism evidence="3">
    <name type="scientific">marine metagenome</name>
    <dbReference type="NCBI Taxonomy" id="408172"/>
    <lineage>
        <taxon>unclassified sequences</taxon>
        <taxon>metagenomes</taxon>
        <taxon>ecological metagenomes</taxon>
    </lineage>
</organism>
<reference evidence="3" key="1">
    <citation type="submission" date="2018-05" db="EMBL/GenBank/DDBJ databases">
        <authorList>
            <person name="Lanie J.A."/>
            <person name="Ng W.-L."/>
            <person name="Kazmierczak K.M."/>
            <person name="Andrzejewski T.M."/>
            <person name="Davidsen T.M."/>
            <person name="Wayne K.J."/>
            <person name="Tettelin H."/>
            <person name="Glass J.I."/>
            <person name="Rusch D."/>
            <person name="Podicherti R."/>
            <person name="Tsui H.-C.T."/>
            <person name="Winkler M.E."/>
        </authorList>
    </citation>
    <scope>NUCLEOTIDE SEQUENCE</scope>
</reference>
<accession>A0A382KDP1</accession>
<proteinExistence type="predicted"/>
<dbReference type="EMBL" id="UINC01079540">
    <property type="protein sequence ID" value="SVC21633.1"/>
    <property type="molecule type" value="Genomic_DNA"/>
</dbReference>
<sequence>MYSATINAYFSWCVHLLQDMSAWMGISYQELNVWVFVVIHPLITLLLAYWIIRLRRQLKGPKGNRRKSPEVIRLEPPAIQMP</sequence>
<evidence type="ECO:0000256" key="1">
    <source>
        <dbReference type="SAM" id="MobiDB-lite"/>
    </source>
</evidence>
<name>A0A382KDP1_9ZZZZ</name>
<feature type="region of interest" description="Disordered" evidence="1">
    <location>
        <begin position="60"/>
        <end position="82"/>
    </location>
</feature>
<dbReference type="AlphaFoldDB" id="A0A382KDP1"/>
<evidence type="ECO:0000256" key="2">
    <source>
        <dbReference type="SAM" id="Phobius"/>
    </source>
</evidence>